<dbReference type="GO" id="GO:0016787">
    <property type="term" value="F:hydrolase activity"/>
    <property type="evidence" value="ECO:0007669"/>
    <property type="project" value="UniProtKB-KW"/>
</dbReference>
<proteinExistence type="predicted"/>
<keyword evidence="2" id="KW-1185">Reference proteome</keyword>
<keyword evidence="1" id="KW-0378">Hydrolase</keyword>
<sequence>MEKKKYFVNVATQEISQIQVGDNDDFTIYADDEEVFLLRQQLTTMHDSDIRSFWRAHVPFEQYHNDESNDEYDEGLVSVYRTIHKLGDEKTKDHIESMGILG</sequence>
<dbReference type="AlphaFoldDB" id="A0A9X3WEB2"/>
<organism evidence="1 2">
    <name type="scientific">Aquibacillus salsiterrae</name>
    <dbReference type="NCBI Taxonomy" id="2950439"/>
    <lineage>
        <taxon>Bacteria</taxon>
        <taxon>Bacillati</taxon>
        <taxon>Bacillota</taxon>
        <taxon>Bacilli</taxon>
        <taxon>Bacillales</taxon>
        <taxon>Bacillaceae</taxon>
        <taxon>Aquibacillus</taxon>
    </lineage>
</organism>
<protein>
    <submittedName>
        <fullName evidence="1">Hydrolase</fullName>
    </submittedName>
</protein>
<evidence type="ECO:0000313" key="1">
    <source>
        <dbReference type="EMBL" id="MDC3418277.1"/>
    </source>
</evidence>
<accession>A0A9X3WEB2</accession>
<evidence type="ECO:0000313" key="2">
    <source>
        <dbReference type="Proteomes" id="UP001145069"/>
    </source>
</evidence>
<dbReference type="Proteomes" id="UP001145069">
    <property type="component" value="Unassembled WGS sequence"/>
</dbReference>
<gene>
    <name evidence="1" type="ORF">NC799_15420</name>
</gene>
<reference evidence="1" key="1">
    <citation type="submission" date="2022-06" db="EMBL/GenBank/DDBJ databases">
        <title>Aquibacillus sp. a new bacterium isolated from soil saline samples.</title>
        <authorList>
            <person name="Galisteo C."/>
            <person name="De La Haba R."/>
            <person name="Sanchez-Porro C."/>
            <person name="Ventosa A."/>
        </authorList>
    </citation>
    <scope>NUCLEOTIDE SEQUENCE</scope>
    <source>
        <strain evidence="1">3ASR75-54</strain>
    </source>
</reference>
<dbReference type="EMBL" id="JAMQKC010000023">
    <property type="protein sequence ID" value="MDC3418277.1"/>
    <property type="molecule type" value="Genomic_DNA"/>
</dbReference>
<dbReference type="RefSeq" id="WP_272447339.1">
    <property type="nucleotide sequence ID" value="NZ_JAMQKC010000023.1"/>
</dbReference>
<comment type="caution">
    <text evidence="1">The sequence shown here is derived from an EMBL/GenBank/DDBJ whole genome shotgun (WGS) entry which is preliminary data.</text>
</comment>
<name>A0A9X3WEB2_9BACI</name>